<proteinExistence type="predicted"/>
<dbReference type="PaxDb" id="55529-EKX35826"/>
<evidence type="ECO:0000313" key="3">
    <source>
        <dbReference type="Proteomes" id="UP000011087"/>
    </source>
</evidence>
<protein>
    <submittedName>
        <fullName evidence="1 2">Uncharacterized protein</fullName>
    </submittedName>
</protein>
<dbReference type="Proteomes" id="UP000011087">
    <property type="component" value="Unassembled WGS sequence"/>
</dbReference>
<keyword evidence="3" id="KW-1185">Reference proteome</keyword>
<evidence type="ECO:0000313" key="1">
    <source>
        <dbReference type="EMBL" id="EKX35826.1"/>
    </source>
</evidence>
<dbReference type="GeneID" id="17292586"/>
<gene>
    <name evidence="1" type="ORF">GUITHDRAFT_165867</name>
</gene>
<name>L1IHY6_GUITC</name>
<organism evidence="1">
    <name type="scientific">Guillardia theta (strain CCMP2712)</name>
    <name type="common">Cryptophyte</name>
    <dbReference type="NCBI Taxonomy" id="905079"/>
    <lineage>
        <taxon>Eukaryota</taxon>
        <taxon>Cryptophyceae</taxon>
        <taxon>Pyrenomonadales</taxon>
        <taxon>Geminigeraceae</taxon>
        <taxon>Guillardia</taxon>
    </lineage>
</organism>
<evidence type="ECO:0000313" key="2">
    <source>
        <dbReference type="EnsemblProtists" id="EKX35826"/>
    </source>
</evidence>
<dbReference type="HOGENOM" id="CLU_971281_0_0_1"/>
<accession>L1IHY6</accession>
<dbReference type="KEGG" id="gtt:GUITHDRAFT_165867"/>
<reference evidence="1 3" key="1">
    <citation type="journal article" date="2012" name="Nature">
        <title>Algal genomes reveal evolutionary mosaicism and the fate of nucleomorphs.</title>
        <authorList>
            <consortium name="DOE Joint Genome Institute"/>
            <person name="Curtis B.A."/>
            <person name="Tanifuji G."/>
            <person name="Burki F."/>
            <person name="Gruber A."/>
            <person name="Irimia M."/>
            <person name="Maruyama S."/>
            <person name="Arias M.C."/>
            <person name="Ball S.G."/>
            <person name="Gile G.H."/>
            <person name="Hirakawa Y."/>
            <person name="Hopkins J.F."/>
            <person name="Kuo A."/>
            <person name="Rensing S.A."/>
            <person name="Schmutz J."/>
            <person name="Symeonidi A."/>
            <person name="Elias M."/>
            <person name="Eveleigh R.J."/>
            <person name="Herman E.K."/>
            <person name="Klute M.J."/>
            <person name="Nakayama T."/>
            <person name="Obornik M."/>
            <person name="Reyes-Prieto A."/>
            <person name="Armbrust E.V."/>
            <person name="Aves S.J."/>
            <person name="Beiko R.G."/>
            <person name="Coutinho P."/>
            <person name="Dacks J.B."/>
            <person name="Durnford D.G."/>
            <person name="Fast N.M."/>
            <person name="Green B.R."/>
            <person name="Grisdale C.J."/>
            <person name="Hempel F."/>
            <person name="Henrissat B."/>
            <person name="Hoppner M.P."/>
            <person name="Ishida K."/>
            <person name="Kim E."/>
            <person name="Koreny L."/>
            <person name="Kroth P.G."/>
            <person name="Liu Y."/>
            <person name="Malik S.B."/>
            <person name="Maier U.G."/>
            <person name="McRose D."/>
            <person name="Mock T."/>
            <person name="Neilson J.A."/>
            <person name="Onodera N.T."/>
            <person name="Poole A.M."/>
            <person name="Pritham E.J."/>
            <person name="Richards T.A."/>
            <person name="Rocap G."/>
            <person name="Roy S.W."/>
            <person name="Sarai C."/>
            <person name="Schaack S."/>
            <person name="Shirato S."/>
            <person name="Slamovits C.H."/>
            <person name="Spencer D.F."/>
            <person name="Suzuki S."/>
            <person name="Worden A.Z."/>
            <person name="Zauner S."/>
            <person name="Barry K."/>
            <person name="Bell C."/>
            <person name="Bharti A.K."/>
            <person name="Crow J.A."/>
            <person name="Grimwood J."/>
            <person name="Kramer R."/>
            <person name="Lindquist E."/>
            <person name="Lucas S."/>
            <person name="Salamov A."/>
            <person name="McFadden G.I."/>
            <person name="Lane C.E."/>
            <person name="Keeling P.J."/>
            <person name="Gray M.W."/>
            <person name="Grigoriev I.V."/>
            <person name="Archibald J.M."/>
        </authorList>
    </citation>
    <scope>NUCLEOTIDE SEQUENCE</scope>
    <source>
        <strain evidence="1 3">CCMP2712</strain>
    </source>
</reference>
<reference evidence="2" key="3">
    <citation type="submission" date="2015-06" db="UniProtKB">
        <authorList>
            <consortium name="EnsemblProtists"/>
        </authorList>
    </citation>
    <scope>IDENTIFICATION</scope>
</reference>
<sequence>MLIEFYRVHNISKIDTIGSLLDQFEGRLEDLNESLRKRYNADLNGSYSAATASAKGTNGAQRVGQAADWADISMGGLNGTQSSIKHLYDQAAIEMEAIHYITLFQALFHFYKIYNPVQIQKIQQVLEFYKGKDDLLNQKLRETYGADLSSVNHLLVYPLIGQLATPVSHVQEHTHHPQGREVAATSSGAMVVDPACYTFINSEMILTDNLNVSSSYLFPESSPGIHLASGQALPGSIGHHLTFGTPDLTAHSFDSLLASGLNPDLAAFHTTQAALFSSHIDAAHFQG</sequence>
<dbReference type="AlphaFoldDB" id="L1IHY6"/>
<dbReference type="RefSeq" id="XP_005822806.1">
    <property type="nucleotide sequence ID" value="XM_005822749.1"/>
</dbReference>
<dbReference type="EnsemblProtists" id="EKX35826">
    <property type="protein sequence ID" value="EKX35826"/>
    <property type="gene ID" value="GUITHDRAFT_165867"/>
</dbReference>
<reference evidence="3" key="2">
    <citation type="submission" date="2012-11" db="EMBL/GenBank/DDBJ databases">
        <authorList>
            <person name="Kuo A."/>
            <person name="Curtis B.A."/>
            <person name="Tanifuji G."/>
            <person name="Burki F."/>
            <person name="Gruber A."/>
            <person name="Irimia M."/>
            <person name="Maruyama S."/>
            <person name="Arias M.C."/>
            <person name="Ball S.G."/>
            <person name="Gile G.H."/>
            <person name="Hirakawa Y."/>
            <person name="Hopkins J.F."/>
            <person name="Rensing S.A."/>
            <person name="Schmutz J."/>
            <person name="Symeonidi A."/>
            <person name="Elias M."/>
            <person name="Eveleigh R.J."/>
            <person name="Herman E.K."/>
            <person name="Klute M.J."/>
            <person name="Nakayama T."/>
            <person name="Obornik M."/>
            <person name="Reyes-Prieto A."/>
            <person name="Armbrust E.V."/>
            <person name="Aves S.J."/>
            <person name="Beiko R.G."/>
            <person name="Coutinho P."/>
            <person name="Dacks J.B."/>
            <person name="Durnford D.G."/>
            <person name="Fast N.M."/>
            <person name="Green B.R."/>
            <person name="Grisdale C."/>
            <person name="Hempe F."/>
            <person name="Henrissat B."/>
            <person name="Hoppner M.P."/>
            <person name="Ishida K.-I."/>
            <person name="Kim E."/>
            <person name="Koreny L."/>
            <person name="Kroth P.G."/>
            <person name="Liu Y."/>
            <person name="Malik S.-B."/>
            <person name="Maier U.G."/>
            <person name="McRose D."/>
            <person name="Mock T."/>
            <person name="Neilson J.A."/>
            <person name="Onodera N.T."/>
            <person name="Poole A.M."/>
            <person name="Pritham E.J."/>
            <person name="Richards T.A."/>
            <person name="Rocap G."/>
            <person name="Roy S.W."/>
            <person name="Sarai C."/>
            <person name="Schaack S."/>
            <person name="Shirato S."/>
            <person name="Slamovits C.H."/>
            <person name="Spencer D.F."/>
            <person name="Suzuki S."/>
            <person name="Worden A.Z."/>
            <person name="Zauner S."/>
            <person name="Barry K."/>
            <person name="Bell C."/>
            <person name="Bharti A.K."/>
            <person name="Crow J.A."/>
            <person name="Grimwood J."/>
            <person name="Kramer R."/>
            <person name="Lindquist E."/>
            <person name="Lucas S."/>
            <person name="Salamov A."/>
            <person name="McFadden G.I."/>
            <person name="Lane C.E."/>
            <person name="Keeling P.J."/>
            <person name="Gray M.W."/>
            <person name="Grigoriev I.V."/>
            <person name="Archibald J.M."/>
        </authorList>
    </citation>
    <scope>NUCLEOTIDE SEQUENCE</scope>
    <source>
        <strain evidence="3">CCMP2712</strain>
    </source>
</reference>
<dbReference type="EMBL" id="JH993083">
    <property type="protein sequence ID" value="EKX35826.1"/>
    <property type="molecule type" value="Genomic_DNA"/>
</dbReference>
<dbReference type="OrthoDB" id="277199at2759"/>